<feature type="region of interest" description="Disordered" evidence="1">
    <location>
        <begin position="491"/>
        <end position="510"/>
    </location>
</feature>
<protein>
    <submittedName>
        <fullName evidence="2">Uncharacterized protein</fullName>
    </submittedName>
</protein>
<feature type="region of interest" description="Disordered" evidence="1">
    <location>
        <begin position="1"/>
        <end position="61"/>
    </location>
</feature>
<feature type="compositionally biased region" description="Low complexity" evidence="1">
    <location>
        <begin position="1"/>
        <end position="13"/>
    </location>
</feature>
<dbReference type="AlphaFoldDB" id="A0A9P3H2M3"/>
<keyword evidence="3" id="KW-1185">Reference proteome</keyword>
<feature type="region of interest" description="Disordered" evidence="1">
    <location>
        <begin position="606"/>
        <end position="628"/>
    </location>
</feature>
<reference evidence="2" key="2">
    <citation type="journal article" date="2022" name="Microbiol. Resour. Announc.">
        <title>Whole-Genome Sequence of Entomortierella parvispora E1425, a Mucoromycotan Fungus Associated with Burkholderiaceae-Related Endosymbiotic Bacteria.</title>
        <authorList>
            <person name="Herlambang A."/>
            <person name="Guo Y."/>
            <person name="Takashima Y."/>
            <person name="Narisawa K."/>
            <person name="Ohta H."/>
            <person name="Nishizawa T."/>
        </authorList>
    </citation>
    <scope>NUCLEOTIDE SEQUENCE</scope>
    <source>
        <strain evidence="2">E1425</strain>
    </source>
</reference>
<sequence length="712" mass="78877">MDANNNSLNLNDLDFSDRNDPNDPNDPSDFYTLLTGLTQQDPPLSPDNSIKNPVNPSTPSEFDIFDLDAAQDSPSSSTKGTALAILETTQSPSLDVISTSSNDPAVVVVGMQDVPLSNNIVPSSPNISLRSELASFEATLPNVFIDQSPNSVDLTAGLLSDVPSQAGCSTDKSSSQLVAALPSAASPMSSVNSRPSPHLHSVAAGSDLQEGVFDYFDQATLYQQAQVNLPEDLIDSSNSHRAFTDPNCFQVQMPTGSSSGVYPHYHHQQPPPLQYLQHPQYLPHQYSHYQYPQYPPHQYAHPPYTHYPFPQIEYSRHSQHLCPSYHRPHCNSPYQHQLWTGHPSLETSLPPMAQLPSPYSAQSIQARPVAIPGMRQHPQDPLLHNGASPRRQLQRHRSAAEVIPLANRASSRKRSVSESRKPILQKVKHFLRSSTRLGMDGEQSQRDSHSRPSSSAPLYMSPGYSTSAPNLSPYSASAPFTSTLSSESINPATIADSDQGDSSQSSKKITDSAHFRSRNAFFIFRGFISRLQTLAAAANPDLNPSQAQTKVSMSCGKLWGHSCNGPCSLADTDCVNCRTRSLFLESASNLKHRQEVIQRQLKFPSSLSSSSDSLAHHGETEDGVGSEATVPRRVTPIRIEDSFDWEEFQELYPQTDLFRWYREKSLTGDMALDVEEMRRIWIENETNYEKAFIEGAKKRIAQEMERRQAKHQ</sequence>
<dbReference type="Proteomes" id="UP000827284">
    <property type="component" value="Unassembled WGS sequence"/>
</dbReference>
<dbReference type="EMBL" id="BQFW01000002">
    <property type="protein sequence ID" value="GJJ68899.1"/>
    <property type="molecule type" value="Genomic_DNA"/>
</dbReference>
<reference evidence="2" key="1">
    <citation type="submission" date="2021-11" db="EMBL/GenBank/DDBJ databases">
        <authorList>
            <person name="Herlambang A."/>
            <person name="Guo Y."/>
            <person name="Takashima Y."/>
            <person name="Nishizawa T."/>
        </authorList>
    </citation>
    <scope>NUCLEOTIDE SEQUENCE</scope>
    <source>
        <strain evidence="2">E1425</strain>
    </source>
</reference>
<feature type="compositionally biased region" description="Low complexity" evidence="1">
    <location>
        <begin position="496"/>
        <end position="506"/>
    </location>
</feature>
<name>A0A9P3H2M3_9FUNG</name>
<evidence type="ECO:0000313" key="2">
    <source>
        <dbReference type="EMBL" id="GJJ68899.1"/>
    </source>
</evidence>
<proteinExistence type="predicted"/>
<dbReference type="OrthoDB" id="2432508at2759"/>
<gene>
    <name evidence="2" type="ORF">EMPS_01245</name>
</gene>
<comment type="caution">
    <text evidence="2">The sequence shown here is derived from an EMBL/GenBank/DDBJ whole genome shotgun (WGS) entry which is preliminary data.</text>
</comment>
<evidence type="ECO:0000256" key="1">
    <source>
        <dbReference type="SAM" id="MobiDB-lite"/>
    </source>
</evidence>
<evidence type="ECO:0000313" key="3">
    <source>
        <dbReference type="Proteomes" id="UP000827284"/>
    </source>
</evidence>
<feature type="region of interest" description="Disordered" evidence="1">
    <location>
        <begin position="374"/>
        <end position="464"/>
    </location>
</feature>
<organism evidence="2 3">
    <name type="scientific">Entomortierella parvispora</name>
    <dbReference type="NCBI Taxonomy" id="205924"/>
    <lineage>
        <taxon>Eukaryota</taxon>
        <taxon>Fungi</taxon>
        <taxon>Fungi incertae sedis</taxon>
        <taxon>Mucoromycota</taxon>
        <taxon>Mortierellomycotina</taxon>
        <taxon>Mortierellomycetes</taxon>
        <taxon>Mortierellales</taxon>
        <taxon>Mortierellaceae</taxon>
        <taxon>Entomortierella</taxon>
    </lineage>
</organism>
<feature type="compositionally biased region" description="Polar residues" evidence="1">
    <location>
        <begin position="35"/>
        <end position="60"/>
    </location>
</feature>
<accession>A0A9P3H2M3</accession>